<gene>
    <name evidence="2" type="ORF">HNR25_000274</name>
</gene>
<proteinExistence type="predicted"/>
<organism evidence="2 3">
    <name type="scientific">Streptomonospora salina</name>
    <dbReference type="NCBI Taxonomy" id="104205"/>
    <lineage>
        <taxon>Bacteria</taxon>
        <taxon>Bacillati</taxon>
        <taxon>Actinomycetota</taxon>
        <taxon>Actinomycetes</taxon>
        <taxon>Streptosporangiales</taxon>
        <taxon>Nocardiopsidaceae</taxon>
        <taxon>Streptomonospora</taxon>
    </lineage>
</organism>
<keyword evidence="3" id="KW-1185">Reference proteome</keyword>
<dbReference type="InterPro" id="IPR009061">
    <property type="entry name" value="DNA-bd_dom_put_sf"/>
</dbReference>
<evidence type="ECO:0000259" key="1">
    <source>
        <dbReference type="Pfam" id="PF12728"/>
    </source>
</evidence>
<reference evidence="2 3" key="1">
    <citation type="submission" date="2020-08" db="EMBL/GenBank/DDBJ databases">
        <title>Sequencing the genomes of 1000 actinobacteria strains.</title>
        <authorList>
            <person name="Klenk H.-P."/>
        </authorList>
    </citation>
    <scope>NUCLEOTIDE SEQUENCE [LARGE SCALE GENOMIC DNA]</scope>
    <source>
        <strain evidence="2 3">DSM 44593</strain>
    </source>
</reference>
<dbReference type="Proteomes" id="UP000578077">
    <property type="component" value="Unassembled WGS sequence"/>
</dbReference>
<sequence>MSRPTTAPETQPQRGATYRLWSVKDAAAFLGVPAKTLYEWRYKGDGPPSHRVGRYVRYVPSEVHNWVRAQ</sequence>
<evidence type="ECO:0000313" key="2">
    <source>
        <dbReference type="EMBL" id="MBB5996523.1"/>
    </source>
</evidence>
<dbReference type="RefSeq" id="WP_184632724.1">
    <property type="nucleotide sequence ID" value="NZ_BAABKT010000044.1"/>
</dbReference>
<comment type="caution">
    <text evidence="2">The sequence shown here is derived from an EMBL/GenBank/DDBJ whole genome shotgun (WGS) entry which is preliminary data.</text>
</comment>
<feature type="domain" description="Helix-turn-helix" evidence="1">
    <location>
        <begin position="22"/>
        <end position="70"/>
    </location>
</feature>
<dbReference type="Pfam" id="PF12728">
    <property type="entry name" value="HTH_17"/>
    <property type="match status" value="1"/>
</dbReference>
<accession>A0A841E5U7</accession>
<dbReference type="AlphaFoldDB" id="A0A841E5U7"/>
<dbReference type="SUPFAM" id="SSF46955">
    <property type="entry name" value="Putative DNA-binding domain"/>
    <property type="match status" value="1"/>
</dbReference>
<evidence type="ECO:0000313" key="3">
    <source>
        <dbReference type="Proteomes" id="UP000578077"/>
    </source>
</evidence>
<protein>
    <submittedName>
        <fullName evidence="2">Excisionase family DNA binding protein</fullName>
    </submittedName>
</protein>
<name>A0A841E5U7_9ACTN</name>
<dbReference type="InterPro" id="IPR041657">
    <property type="entry name" value="HTH_17"/>
</dbReference>
<dbReference type="EMBL" id="JACHLY010000001">
    <property type="protein sequence ID" value="MBB5996523.1"/>
    <property type="molecule type" value="Genomic_DNA"/>
</dbReference>